<organism evidence="1">
    <name type="scientific">marine metagenome</name>
    <dbReference type="NCBI Taxonomy" id="408172"/>
    <lineage>
        <taxon>unclassified sequences</taxon>
        <taxon>metagenomes</taxon>
        <taxon>ecological metagenomes</taxon>
    </lineage>
</organism>
<sequence length="144" mass="16384">MQVEPSLLAVLLPYLAKVFRETSDRKDGQRFAPPESGDEELDNAWREGLVEEGRADRLSFLRLLERPALELGCVEVPEDEAEEALRGMTELRLFLRERGLKSVTDEDLENGRIEIPKLTPEARTAYLGYLLLAEMQERLIAEIG</sequence>
<name>A0A382HIR6_9ZZZZ</name>
<dbReference type="EMBL" id="UINC01061532">
    <property type="protein sequence ID" value="SVB87208.1"/>
    <property type="molecule type" value="Genomic_DNA"/>
</dbReference>
<gene>
    <name evidence="1" type="ORF">METZ01_LOCUS240062</name>
</gene>
<accession>A0A382HIR6</accession>
<dbReference type="InterPro" id="IPR018561">
    <property type="entry name" value="AosR"/>
</dbReference>
<evidence type="ECO:0008006" key="2">
    <source>
        <dbReference type="Google" id="ProtNLM"/>
    </source>
</evidence>
<protein>
    <recommendedName>
        <fullName evidence="2">DUF2017 domain-containing protein</fullName>
    </recommendedName>
</protein>
<dbReference type="Pfam" id="PF09438">
    <property type="entry name" value="DUF2017"/>
    <property type="match status" value="1"/>
</dbReference>
<evidence type="ECO:0000313" key="1">
    <source>
        <dbReference type="EMBL" id="SVB87208.1"/>
    </source>
</evidence>
<proteinExistence type="predicted"/>
<dbReference type="AlphaFoldDB" id="A0A382HIR6"/>
<reference evidence="1" key="1">
    <citation type="submission" date="2018-05" db="EMBL/GenBank/DDBJ databases">
        <authorList>
            <person name="Lanie J.A."/>
            <person name="Ng W.-L."/>
            <person name="Kazmierczak K.M."/>
            <person name="Andrzejewski T.M."/>
            <person name="Davidsen T.M."/>
            <person name="Wayne K.J."/>
            <person name="Tettelin H."/>
            <person name="Glass J.I."/>
            <person name="Rusch D."/>
            <person name="Podicherti R."/>
            <person name="Tsui H.-C.T."/>
            <person name="Winkler M.E."/>
        </authorList>
    </citation>
    <scope>NUCLEOTIDE SEQUENCE</scope>
</reference>